<dbReference type="SUPFAM" id="SSF49777">
    <property type="entry name" value="PEBP-like"/>
    <property type="match status" value="1"/>
</dbReference>
<evidence type="ECO:0000313" key="2">
    <source>
        <dbReference type="EMBL" id="PJC24292.1"/>
    </source>
</evidence>
<comment type="caution">
    <text evidence="2">The sequence shown here is derived from an EMBL/GenBank/DDBJ whole genome shotgun (WGS) entry which is preliminary data.</text>
</comment>
<sequence length="92" mass="10032">MQITSPAFEQNGCIPKKYSGQGENINPPLLFSGVPAEAKSLVLLEQSHGDEQDIVRSIEEINATLDEDYAATKEELKALEAKQETQANEEAA</sequence>
<evidence type="ECO:0000256" key="1">
    <source>
        <dbReference type="SAM" id="Coils"/>
    </source>
</evidence>
<keyword evidence="1" id="KW-0175">Coiled coil</keyword>
<dbReference type="EMBL" id="PFSI01000052">
    <property type="protein sequence ID" value="PJC24292.1"/>
    <property type="molecule type" value="Genomic_DNA"/>
</dbReference>
<accession>A0A2M8ENG3</accession>
<protein>
    <submittedName>
        <fullName evidence="2">Uncharacterized protein</fullName>
    </submittedName>
</protein>
<reference evidence="3" key="1">
    <citation type="submission" date="2017-09" db="EMBL/GenBank/DDBJ databases">
        <title>Depth-based differentiation of microbial function through sediment-hosted aquifers and enrichment of novel symbionts in the deep terrestrial subsurface.</title>
        <authorList>
            <person name="Probst A.J."/>
            <person name="Ladd B."/>
            <person name="Jarett J.K."/>
            <person name="Geller-Mcgrath D.E."/>
            <person name="Sieber C.M.K."/>
            <person name="Emerson J.B."/>
            <person name="Anantharaman K."/>
            <person name="Thomas B.C."/>
            <person name="Malmstrom R."/>
            <person name="Stieglmeier M."/>
            <person name="Klingl A."/>
            <person name="Woyke T."/>
            <person name="Ryan C.M."/>
            <person name="Banfield J.F."/>
        </authorList>
    </citation>
    <scope>NUCLEOTIDE SEQUENCE [LARGE SCALE GENOMIC DNA]</scope>
</reference>
<gene>
    <name evidence="2" type="ORF">CO057_03680</name>
</gene>
<name>A0A2M8ENG3_9BACT</name>
<dbReference type="Gene3D" id="3.90.280.10">
    <property type="entry name" value="PEBP-like"/>
    <property type="match status" value="1"/>
</dbReference>
<proteinExistence type="predicted"/>
<evidence type="ECO:0000313" key="3">
    <source>
        <dbReference type="Proteomes" id="UP000230251"/>
    </source>
</evidence>
<dbReference type="Proteomes" id="UP000230251">
    <property type="component" value="Unassembled WGS sequence"/>
</dbReference>
<organism evidence="2 3">
    <name type="scientific">Candidatus Uhrbacteria bacterium CG_4_9_14_0_2_um_filter_41_50</name>
    <dbReference type="NCBI Taxonomy" id="1975031"/>
    <lineage>
        <taxon>Bacteria</taxon>
        <taxon>Candidatus Uhriibacteriota</taxon>
    </lineage>
</organism>
<dbReference type="AlphaFoldDB" id="A0A2M8ENG3"/>
<dbReference type="InterPro" id="IPR036610">
    <property type="entry name" value="PEBP-like_sf"/>
</dbReference>
<feature type="coiled-coil region" evidence="1">
    <location>
        <begin position="62"/>
        <end position="89"/>
    </location>
</feature>